<dbReference type="CDD" id="cd01189">
    <property type="entry name" value="INT_ICEBs1_C_like"/>
    <property type="match status" value="1"/>
</dbReference>
<keyword evidence="4 6" id="KW-0238">DNA-binding</keyword>
<evidence type="ECO:0000313" key="11">
    <source>
        <dbReference type="EMBL" id="MSB51297.1"/>
    </source>
</evidence>
<dbReference type="PANTHER" id="PTHR30349:SF91">
    <property type="entry name" value="INTA PROTEIN"/>
    <property type="match status" value="1"/>
</dbReference>
<keyword evidence="5" id="KW-0233">DNA recombination</keyword>
<dbReference type="PANTHER" id="PTHR30349">
    <property type="entry name" value="PHAGE INTEGRASE-RELATED"/>
    <property type="match status" value="1"/>
</dbReference>
<protein>
    <submittedName>
        <fullName evidence="11">Tyrosine-type recombinase/integrase</fullName>
    </submittedName>
</protein>
<comment type="caution">
    <text evidence="11">The sequence shown here is derived from an EMBL/GenBank/DDBJ whole genome shotgun (WGS) entry which is preliminary data.</text>
</comment>
<dbReference type="Pfam" id="PF14659">
    <property type="entry name" value="Phage_int_SAM_3"/>
    <property type="match status" value="1"/>
</dbReference>
<evidence type="ECO:0000256" key="1">
    <source>
        <dbReference type="ARBA" id="ARBA00003283"/>
    </source>
</evidence>
<dbReference type="InterPro" id="IPR050090">
    <property type="entry name" value="Tyrosine_recombinase_XerCD"/>
</dbReference>
<dbReference type="GO" id="GO:0015074">
    <property type="term" value="P:DNA integration"/>
    <property type="evidence" value="ECO:0007669"/>
    <property type="project" value="UniProtKB-KW"/>
</dbReference>
<evidence type="ECO:0000256" key="7">
    <source>
        <dbReference type="SAM" id="MobiDB-lite"/>
    </source>
</evidence>
<reference evidence="12 13" key="1">
    <citation type="journal article" date="2019" name="Nat. Med.">
        <title>A library of human gut bacterial isolates paired with longitudinal multiomics data enables mechanistic microbiome research.</title>
        <authorList>
            <person name="Poyet M."/>
            <person name="Groussin M."/>
            <person name="Gibbons S.M."/>
            <person name="Avila-Pacheco J."/>
            <person name="Jiang X."/>
            <person name="Kearney S.M."/>
            <person name="Perrotta A.R."/>
            <person name="Berdy B."/>
            <person name="Zhao S."/>
            <person name="Lieberman T.D."/>
            <person name="Swanson P.K."/>
            <person name="Smith M."/>
            <person name="Roesemann S."/>
            <person name="Alexander J.E."/>
            <person name="Rich S.A."/>
            <person name="Livny J."/>
            <person name="Vlamakis H."/>
            <person name="Clish C."/>
            <person name="Bullock K."/>
            <person name="Deik A."/>
            <person name="Scott J."/>
            <person name="Pierce K.A."/>
            <person name="Xavier R.J."/>
            <person name="Alm E.J."/>
        </authorList>
    </citation>
    <scope>NUCLEOTIDE SEQUENCE [LARGE SCALE GENOMIC DNA]</scope>
    <source>
        <strain evidence="10 13">BIOML-A2</strain>
        <strain evidence="11 12">BIOML-A5</strain>
    </source>
</reference>
<comment type="function">
    <text evidence="1">Site-specific tyrosine recombinase, which acts by catalyzing the cutting and rejoining of the recombining DNA molecules.</text>
</comment>
<dbReference type="Pfam" id="PF00589">
    <property type="entry name" value="Phage_integrase"/>
    <property type="match status" value="1"/>
</dbReference>
<dbReference type="SUPFAM" id="SSF56349">
    <property type="entry name" value="DNA breaking-rejoining enzymes"/>
    <property type="match status" value="1"/>
</dbReference>
<keyword evidence="3" id="KW-0229">DNA integration</keyword>
<dbReference type="InterPro" id="IPR002104">
    <property type="entry name" value="Integrase_catalytic"/>
</dbReference>
<dbReference type="InterPro" id="IPR010998">
    <property type="entry name" value="Integrase_recombinase_N"/>
</dbReference>
<dbReference type="InterPro" id="IPR011010">
    <property type="entry name" value="DNA_brk_join_enz"/>
</dbReference>
<evidence type="ECO:0000259" key="8">
    <source>
        <dbReference type="PROSITE" id="PS51898"/>
    </source>
</evidence>
<dbReference type="GO" id="GO:0006310">
    <property type="term" value="P:DNA recombination"/>
    <property type="evidence" value="ECO:0007669"/>
    <property type="project" value="UniProtKB-KW"/>
</dbReference>
<feature type="domain" description="Core-binding (CB)" evidence="9">
    <location>
        <begin position="70"/>
        <end position="164"/>
    </location>
</feature>
<dbReference type="GO" id="GO:0003677">
    <property type="term" value="F:DNA binding"/>
    <property type="evidence" value="ECO:0007669"/>
    <property type="project" value="UniProtKB-UniRule"/>
</dbReference>
<dbReference type="PROSITE" id="PS51898">
    <property type="entry name" value="TYR_RECOMBINASE"/>
    <property type="match status" value="1"/>
</dbReference>
<feature type="domain" description="Tyr recombinase" evidence="8">
    <location>
        <begin position="185"/>
        <end position="372"/>
    </location>
</feature>
<dbReference type="Proteomes" id="UP000429811">
    <property type="component" value="Unassembled WGS sequence"/>
</dbReference>
<organism evidence="11 12">
    <name type="scientific">Flavonifractor plautii</name>
    <name type="common">Fusobacterium plautii</name>
    <dbReference type="NCBI Taxonomy" id="292800"/>
    <lineage>
        <taxon>Bacteria</taxon>
        <taxon>Bacillati</taxon>
        <taxon>Bacillota</taxon>
        <taxon>Clostridia</taxon>
        <taxon>Eubacteriales</taxon>
        <taxon>Oscillospiraceae</taxon>
        <taxon>Flavonifractor</taxon>
    </lineage>
</organism>
<evidence type="ECO:0000256" key="5">
    <source>
        <dbReference type="ARBA" id="ARBA00023172"/>
    </source>
</evidence>
<evidence type="ECO:0000256" key="2">
    <source>
        <dbReference type="ARBA" id="ARBA00008857"/>
    </source>
</evidence>
<gene>
    <name evidence="11" type="ORF">GKE90_21890</name>
    <name evidence="10" type="ORF">GKE97_18390</name>
</gene>
<evidence type="ECO:0000313" key="10">
    <source>
        <dbReference type="EMBL" id="MSB21466.1"/>
    </source>
</evidence>
<name>A0A6I2RQ98_FLAPL</name>
<evidence type="ECO:0000313" key="12">
    <source>
        <dbReference type="Proteomes" id="UP000429811"/>
    </source>
</evidence>
<dbReference type="EMBL" id="WKPR01000022">
    <property type="protein sequence ID" value="MSB21466.1"/>
    <property type="molecule type" value="Genomic_DNA"/>
</dbReference>
<proteinExistence type="inferred from homology"/>
<evidence type="ECO:0000256" key="4">
    <source>
        <dbReference type="ARBA" id="ARBA00023125"/>
    </source>
</evidence>
<dbReference type="InterPro" id="IPR013762">
    <property type="entry name" value="Integrase-like_cat_sf"/>
</dbReference>
<evidence type="ECO:0000256" key="6">
    <source>
        <dbReference type="PROSITE-ProRule" id="PRU01248"/>
    </source>
</evidence>
<sequence>MAKHRKRGDGSIHLRKDGRWEGRYVISRDEKGFPVTRNVLAKTRAECAAKLEQLRESLQEPVNNQPKPGVLLRDWLNLWYQGYKKANLRPNTQMSYERRIYQHIIPALGGIQLDKLTTGDIQKFYTNLKKGGRLLRAELYGEGLSDQTVRGIHTTLHAALNKAVEEKLICRNPSDGCKLPSSKPREMKVLTPEEIQRLLIQAREDGCYELLLLELSTGLRRGEICALKWDDLNLKTGTLKVERQVHRVNGELVVSQPKTKASNRSIILPPPVLAVLKAYKKSATTQWMFPSPVKEDSPQDPTAVRKRLSTILKRAECKHIRFHDLRHTFATASLEHGMDVKTLSTIIGHVSSSTTLNIYAHVTDEMQRTAAAKIDLGIGKKTPTAEAGDTPRKPTPSTFQPYKGQRRKPGTGCISQINDHLWEGRYSPVVNGRRMARNIYAETEAECEEKLAELISQMKSEIAAEKAG</sequence>
<dbReference type="RefSeq" id="WP_154251067.1">
    <property type="nucleotide sequence ID" value="NZ_JADMVA010000052.1"/>
</dbReference>
<evidence type="ECO:0000256" key="3">
    <source>
        <dbReference type="ARBA" id="ARBA00022908"/>
    </source>
</evidence>
<dbReference type="Proteomes" id="UP000434475">
    <property type="component" value="Unassembled WGS sequence"/>
</dbReference>
<accession>A0A6I2RQ98</accession>
<dbReference type="InterPro" id="IPR004107">
    <property type="entry name" value="Integrase_SAM-like_N"/>
</dbReference>
<dbReference type="AlphaFoldDB" id="A0A6I2RQ98"/>
<comment type="similarity">
    <text evidence="2">Belongs to the 'phage' integrase family.</text>
</comment>
<dbReference type="EMBL" id="WKPO01000072">
    <property type="protein sequence ID" value="MSB51297.1"/>
    <property type="molecule type" value="Genomic_DNA"/>
</dbReference>
<evidence type="ECO:0000259" key="9">
    <source>
        <dbReference type="PROSITE" id="PS51900"/>
    </source>
</evidence>
<dbReference type="PROSITE" id="PS51900">
    <property type="entry name" value="CB"/>
    <property type="match status" value="1"/>
</dbReference>
<feature type="region of interest" description="Disordered" evidence="7">
    <location>
        <begin position="381"/>
        <end position="410"/>
    </location>
</feature>
<dbReference type="InterPro" id="IPR044068">
    <property type="entry name" value="CB"/>
</dbReference>
<dbReference type="Gene3D" id="1.10.150.130">
    <property type="match status" value="1"/>
</dbReference>
<evidence type="ECO:0000313" key="13">
    <source>
        <dbReference type="Proteomes" id="UP000434475"/>
    </source>
</evidence>
<dbReference type="Gene3D" id="1.10.443.10">
    <property type="entry name" value="Intergrase catalytic core"/>
    <property type="match status" value="1"/>
</dbReference>